<reference evidence="2" key="1">
    <citation type="submission" date="2016-11" db="UniProtKB">
        <authorList>
            <consortium name="WormBaseParasite"/>
        </authorList>
    </citation>
    <scope>IDENTIFICATION</scope>
</reference>
<dbReference type="AlphaFoldDB" id="A0A1I7Y024"/>
<dbReference type="WBParaSite" id="L893_g11365.t1">
    <property type="protein sequence ID" value="L893_g11365.t1"/>
    <property type="gene ID" value="L893_g11365"/>
</dbReference>
<proteinExistence type="predicted"/>
<sequence length="89" mass="10430">MFRMLCNLQCSSLINLSVMSLLELKEKISEQLEAIDLLSEGKPMPKIIQPHLTKIKKYFEQHVEMSEECRRLCDELREAKERPKGPLRS</sequence>
<keyword evidence="1" id="KW-1185">Reference proteome</keyword>
<dbReference type="Proteomes" id="UP000095287">
    <property type="component" value="Unplaced"/>
</dbReference>
<evidence type="ECO:0000313" key="2">
    <source>
        <dbReference type="WBParaSite" id="L893_g11365.t1"/>
    </source>
</evidence>
<protein>
    <submittedName>
        <fullName evidence="2">BLOC-1-related complex subunit 5</fullName>
    </submittedName>
</protein>
<organism evidence="1 2">
    <name type="scientific">Steinernema glaseri</name>
    <dbReference type="NCBI Taxonomy" id="37863"/>
    <lineage>
        <taxon>Eukaryota</taxon>
        <taxon>Metazoa</taxon>
        <taxon>Ecdysozoa</taxon>
        <taxon>Nematoda</taxon>
        <taxon>Chromadorea</taxon>
        <taxon>Rhabditida</taxon>
        <taxon>Tylenchina</taxon>
        <taxon>Panagrolaimomorpha</taxon>
        <taxon>Strongyloidoidea</taxon>
        <taxon>Steinernematidae</taxon>
        <taxon>Steinernema</taxon>
    </lineage>
</organism>
<name>A0A1I7Y024_9BILA</name>
<evidence type="ECO:0000313" key="1">
    <source>
        <dbReference type="Proteomes" id="UP000095287"/>
    </source>
</evidence>
<accession>A0A1I7Y024</accession>